<accession>A0A1M7HWL1</accession>
<protein>
    <submittedName>
        <fullName evidence="1">Uncharacterized protein</fullName>
    </submittedName>
</protein>
<sequence>MRSLVALMACIGCIAWVHSCDERLLGVRVGTQPEVNIPTLASPGSPVDNDRAVFAAASALEHTIVAAPANDRQLAKVYHSKSRAYRKPAEHANILLATAVSEVDSMFVSTVNYTQSTRHNTDLNP</sequence>
<organism evidence="1 2">
    <name type="scientific">Chitinophaga jiangningensis</name>
    <dbReference type="NCBI Taxonomy" id="1419482"/>
    <lineage>
        <taxon>Bacteria</taxon>
        <taxon>Pseudomonadati</taxon>
        <taxon>Bacteroidota</taxon>
        <taxon>Chitinophagia</taxon>
        <taxon>Chitinophagales</taxon>
        <taxon>Chitinophagaceae</taxon>
        <taxon>Chitinophaga</taxon>
    </lineage>
</organism>
<evidence type="ECO:0000313" key="1">
    <source>
        <dbReference type="EMBL" id="SHM32723.1"/>
    </source>
</evidence>
<dbReference type="STRING" id="1419482.SAMN05444266_107405"/>
<dbReference type="EMBL" id="FRBL01000007">
    <property type="protein sequence ID" value="SHM32723.1"/>
    <property type="molecule type" value="Genomic_DNA"/>
</dbReference>
<dbReference type="RefSeq" id="WP_143160017.1">
    <property type="nucleotide sequence ID" value="NZ_FRBL01000007.1"/>
</dbReference>
<keyword evidence="2" id="KW-1185">Reference proteome</keyword>
<dbReference type="OrthoDB" id="674210at2"/>
<dbReference type="AlphaFoldDB" id="A0A1M7HWL1"/>
<name>A0A1M7HWL1_9BACT</name>
<evidence type="ECO:0000313" key="2">
    <source>
        <dbReference type="Proteomes" id="UP000184420"/>
    </source>
</evidence>
<dbReference type="Proteomes" id="UP000184420">
    <property type="component" value="Unassembled WGS sequence"/>
</dbReference>
<reference evidence="1 2" key="1">
    <citation type="submission" date="2016-11" db="EMBL/GenBank/DDBJ databases">
        <authorList>
            <person name="Jaros S."/>
            <person name="Januszkiewicz K."/>
            <person name="Wedrychowicz H."/>
        </authorList>
    </citation>
    <scope>NUCLEOTIDE SEQUENCE [LARGE SCALE GENOMIC DNA]</scope>
    <source>
        <strain evidence="1 2">DSM 27406</strain>
    </source>
</reference>
<gene>
    <name evidence="1" type="ORF">SAMN05444266_107405</name>
</gene>
<proteinExistence type="predicted"/>